<dbReference type="EMBL" id="JBHTJO010000001">
    <property type="protein sequence ID" value="MFD0987492.1"/>
    <property type="molecule type" value="Genomic_DNA"/>
</dbReference>
<protein>
    <submittedName>
        <fullName evidence="1">Molybdenum carrier protein</fullName>
    </submittedName>
</protein>
<gene>
    <name evidence="1" type="ORF">ACFQ2F_10330</name>
</gene>
<dbReference type="Proteomes" id="UP001597102">
    <property type="component" value="Unassembled WGS sequence"/>
</dbReference>
<dbReference type="Gene3D" id="3.40.50.450">
    <property type="match status" value="1"/>
</dbReference>
<dbReference type="InterPro" id="IPR024755">
    <property type="entry name" value="cpYpsA"/>
</dbReference>
<proteinExistence type="predicted"/>
<dbReference type="RefSeq" id="WP_379089537.1">
    <property type="nucleotide sequence ID" value="NZ_JBHTJO010000001.1"/>
</dbReference>
<name>A0ABW3JAV7_9HYPH</name>
<evidence type="ECO:0000313" key="2">
    <source>
        <dbReference type="Proteomes" id="UP001597102"/>
    </source>
</evidence>
<dbReference type="Pfam" id="PF12694">
    <property type="entry name" value="cpYpsA"/>
    <property type="match status" value="1"/>
</dbReference>
<accession>A0ABW3JAV7</accession>
<keyword evidence="2" id="KW-1185">Reference proteome</keyword>
<evidence type="ECO:0000313" key="1">
    <source>
        <dbReference type="EMBL" id="MFD0987492.1"/>
    </source>
</evidence>
<reference evidence="2" key="1">
    <citation type="journal article" date="2019" name="Int. J. Syst. Evol. Microbiol.">
        <title>The Global Catalogue of Microorganisms (GCM) 10K type strain sequencing project: providing services to taxonomists for standard genome sequencing and annotation.</title>
        <authorList>
            <consortium name="The Broad Institute Genomics Platform"/>
            <consortium name="The Broad Institute Genome Sequencing Center for Infectious Disease"/>
            <person name="Wu L."/>
            <person name="Ma J."/>
        </authorList>
    </citation>
    <scope>NUCLEOTIDE SEQUENCE [LARGE SCALE GENOMIC DNA]</scope>
    <source>
        <strain evidence="2">CCUG 61697</strain>
    </source>
</reference>
<comment type="caution">
    <text evidence="1">The sequence shown here is derived from an EMBL/GenBank/DDBJ whole genome shotgun (WGS) entry which is preliminary data.</text>
</comment>
<organism evidence="1 2">
    <name type="scientific">Methyloligella solikamskensis</name>
    <dbReference type="NCBI Taxonomy" id="1177756"/>
    <lineage>
        <taxon>Bacteria</taxon>
        <taxon>Pseudomonadati</taxon>
        <taxon>Pseudomonadota</taxon>
        <taxon>Alphaproteobacteria</taxon>
        <taxon>Hyphomicrobiales</taxon>
        <taxon>Hyphomicrobiaceae</taxon>
        <taxon>Methyloligella</taxon>
    </lineage>
</organism>
<dbReference type="SUPFAM" id="SSF102405">
    <property type="entry name" value="MCP/YpsA-like"/>
    <property type="match status" value="1"/>
</dbReference>
<sequence length="165" mass="17672">MALIITGGQTGVDRAALDVALEEDVDYGGWCPRGGWAEDMTEPPGLLAAYPKLRETPSEDPAQRTEWNVRDSDAVLLITDGSGLAGSKGAKLAEGFAEKYDKPLMVMNAESEDDVERAGVWLTELLTAHTVDQDFQIGIGGPRESEAPGIYEKAKNVLPGLLEAL</sequence>